<keyword evidence="1" id="KW-0677">Repeat</keyword>
<dbReference type="PANTHER" id="PTHR33946">
    <property type="match status" value="1"/>
</dbReference>
<comment type="caution">
    <text evidence="5">The sequence shown here is derived from an EMBL/GenBank/DDBJ whole genome shotgun (WGS) entry which is preliminary data.</text>
</comment>
<dbReference type="STRING" id="4795.A0A225WAC9"/>
<evidence type="ECO:0000256" key="3">
    <source>
        <dbReference type="SAM" id="SignalP"/>
    </source>
</evidence>
<dbReference type="SMART" id="SM00223">
    <property type="entry name" value="APPLE"/>
    <property type="match status" value="3"/>
</dbReference>
<evidence type="ECO:0000256" key="1">
    <source>
        <dbReference type="ARBA" id="ARBA00022737"/>
    </source>
</evidence>
<keyword evidence="3" id="KW-0732">Signal</keyword>
<proteinExistence type="predicted"/>
<gene>
    <name evidence="5" type="ORF">PHMEG_00011802</name>
</gene>
<keyword evidence="2" id="KW-1015">Disulfide bond</keyword>
<organism evidence="5 6">
    <name type="scientific">Phytophthora megakarya</name>
    <dbReference type="NCBI Taxonomy" id="4795"/>
    <lineage>
        <taxon>Eukaryota</taxon>
        <taxon>Sar</taxon>
        <taxon>Stramenopiles</taxon>
        <taxon>Oomycota</taxon>
        <taxon>Peronosporomycetes</taxon>
        <taxon>Peronosporales</taxon>
        <taxon>Peronosporaceae</taxon>
        <taxon>Phytophthora</taxon>
    </lineage>
</organism>
<dbReference type="GO" id="GO:0005576">
    <property type="term" value="C:extracellular region"/>
    <property type="evidence" value="ECO:0007669"/>
    <property type="project" value="InterPro"/>
</dbReference>
<dbReference type="GO" id="GO:0006508">
    <property type="term" value="P:proteolysis"/>
    <property type="evidence" value="ECO:0007669"/>
    <property type="project" value="InterPro"/>
</dbReference>
<name>A0A225WAC9_9STRA</name>
<dbReference type="AlphaFoldDB" id="A0A225WAC9"/>
<protein>
    <recommendedName>
        <fullName evidence="4">Apple domain-containing protein</fullName>
    </recommendedName>
</protein>
<dbReference type="Proteomes" id="UP000198211">
    <property type="component" value="Unassembled WGS sequence"/>
</dbReference>
<evidence type="ECO:0000313" key="6">
    <source>
        <dbReference type="Proteomes" id="UP000198211"/>
    </source>
</evidence>
<reference evidence="6" key="1">
    <citation type="submission" date="2017-03" db="EMBL/GenBank/DDBJ databases">
        <title>Phytopthora megakarya and P. palmivora, two closely related causual agents of cacao black pod achieved similar genome size and gene model numbers by different mechanisms.</title>
        <authorList>
            <person name="Ali S."/>
            <person name="Shao J."/>
            <person name="Larry D.J."/>
            <person name="Kronmiller B."/>
            <person name="Shen D."/>
            <person name="Strem M.D."/>
            <person name="Melnick R.L."/>
            <person name="Guiltinan M.J."/>
            <person name="Tyler B.M."/>
            <person name="Meinhardt L.W."/>
            <person name="Bailey B.A."/>
        </authorList>
    </citation>
    <scope>NUCLEOTIDE SEQUENCE [LARGE SCALE GENOMIC DNA]</scope>
    <source>
        <strain evidence="6">zdho120</strain>
    </source>
</reference>
<feature type="chain" id="PRO_5012285141" description="Apple domain-containing protein" evidence="3">
    <location>
        <begin position="21"/>
        <end position="299"/>
    </location>
</feature>
<feature type="domain" description="Apple" evidence="4">
    <location>
        <begin position="39"/>
        <end position="113"/>
    </location>
</feature>
<feature type="domain" description="Apple" evidence="4">
    <location>
        <begin position="231"/>
        <end position="299"/>
    </location>
</feature>
<dbReference type="CDD" id="cd01100">
    <property type="entry name" value="APPLE_Factor_XI_like"/>
    <property type="match status" value="1"/>
</dbReference>
<dbReference type="Pfam" id="PF14295">
    <property type="entry name" value="PAN_4"/>
    <property type="match status" value="3"/>
</dbReference>
<evidence type="ECO:0000256" key="2">
    <source>
        <dbReference type="ARBA" id="ARBA00023157"/>
    </source>
</evidence>
<sequence>MNSFQAIALLSAVYLLQADAFGLRSPIENPLAHRHLATCPTTTGVDYLGNDIKHVSGVQVSDCCSLCSQTSGCGAFTWTSYQGGTCWLKSAKGNTAANAAATSAVLVQDPPGCTLKDGYDYQDNDIANVQNTNNPGTEVPKAGVKSAEVKNNVGQCTLQPDMDFVDNDIGNAPGKSASDCCGICHNWSGCRSFSWSNQNGGTCWLKSAKGKTQYKAGVISSQLLDNPPPACTLEPGVDYVDNDLSNVPGAKPGDCCNKCRDTVGCHAFSWSNHNTGTCWLKSSKGSTVNKGGVTSAVVF</sequence>
<dbReference type="InterPro" id="IPR003609">
    <property type="entry name" value="Pan_app"/>
</dbReference>
<dbReference type="EMBL" id="NBNE01001283">
    <property type="protein sequence ID" value="OWZ14683.1"/>
    <property type="molecule type" value="Genomic_DNA"/>
</dbReference>
<keyword evidence="6" id="KW-1185">Reference proteome</keyword>
<accession>A0A225WAC9</accession>
<dbReference type="PANTHER" id="PTHR33946:SF4">
    <property type="entry name" value="COAGULATION FACTOR XI"/>
    <property type="match status" value="1"/>
</dbReference>
<dbReference type="PROSITE" id="PS50948">
    <property type="entry name" value="PAN"/>
    <property type="match status" value="2"/>
</dbReference>
<feature type="signal peptide" evidence="3">
    <location>
        <begin position="1"/>
        <end position="20"/>
    </location>
</feature>
<evidence type="ECO:0000259" key="4">
    <source>
        <dbReference type="PROSITE" id="PS50948"/>
    </source>
</evidence>
<dbReference type="Gene3D" id="3.50.4.10">
    <property type="entry name" value="Hepatocyte Growth Factor"/>
    <property type="match status" value="3"/>
</dbReference>
<dbReference type="InterPro" id="IPR000177">
    <property type="entry name" value="Apple"/>
</dbReference>
<dbReference type="SUPFAM" id="SSF57414">
    <property type="entry name" value="Hairpin loop containing domain-like"/>
    <property type="match status" value="1"/>
</dbReference>
<dbReference type="OrthoDB" id="568194at2759"/>
<evidence type="ECO:0000313" key="5">
    <source>
        <dbReference type="EMBL" id="OWZ14683.1"/>
    </source>
</evidence>